<accession>A0AAW1P162</accession>
<dbReference type="PANTHER" id="PTHR15892">
    <property type="entry name" value="MITOCHONDRIAL RIBOSOMAL PROTEIN L30"/>
    <property type="match status" value="1"/>
</dbReference>
<dbReference type="SUPFAM" id="SSF55129">
    <property type="entry name" value="Ribosomal protein L30p/L7e"/>
    <property type="match status" value="1"/>
</dbReference>
<dbReference type="EMBL" id="JALJOQ010000069">
    <property type="protein sequence ID" value="KAK9802702.1"/>
    <property type="molecule type" value="Genomic_DNA"/>
</dbReference>
<keyword evidence="2" id="KW-0689">Ribosomal protein</keyword>
<dbReference type="Gene3D" id="3.30.1390.20">
    <property type="entry name" value="Ribosomal protein L30, ferredoxin-like fold domain"/>
    <property type="match status" value="1"/>
</dbReference>
<dbReference type="InterPro" id="IPR005996">
    <property type="entry name" value="Ribosomal_uL30_bac-type"/>
</dbReference>
<gene>
    <name evidence="6" type="ORF">WJX73_008870</name>
</gene>
<evidence type="ECO:0000256" key="1">
    <source>
        <dbReference type="ARBA" id="ARBA00007594"/>
    </source>
</evidence>
<reference evidence="6 7" key="1">
    <citation type="journal article" date="2024" name="Nat. Commun.">
        <title>Phylogenomics reveals the evolutionary origins of lichenization in chlorophyte algae.</title>
        <authorList>
            <person name="Puginier C."/>
            <person name="Libourel C."/>
            <person name="Otte J."/>
            <person name="Skaloud P."/>
            <person name="Haon M."/>
            <person name="Grisel S."/>
            <person name="Petersen M."/>
            <person name="Berrin J.G."/>
            <person name="Delaux P.M."/>
            <person name="Dal Grande F."/>
            <person name="Keller J."/>
        </authorList>
    </citation>
    <scope>NUCLEOTIDE SEQUENCE [LARGE SCALE GENOMIC DNA]</scope>
    <source>
        <strain evidence="6 7">SAG 2036</strain>
    </source>
</reference>
<dbReference type="Pfam" id="PF00327">
    <property type="entry name" value="Ribosomal_L30"/>
    <property type="match status" value="1"/>
</dbReference>
<proteinExistence type="inferred from homology"/>
<organism evidence="6 7">
    <name type="scientific">Symbiochloris irregularis</name>
    <dbReference type="NCBI Taxonomy" id="706552"/>
    <lineage>
        <taxon>Eukaryota</taxon>
        <taxon>Viridiplantae</taxon>
        <taxon>Chlorophyta</taxon>
        <taxon>core chlorophytes</taxon>
        <taxon>Trebouxiophyceae</taxon>
        <taxon>Trebouxiales</taxon>
        <taxon>Trebouxiaceae</taxon>
        <taxon>Symbiochloris</taxon>
    </lineage>
</organism>
<keyword evidence="7" id="KW-1185">Reference proteome</keyword>
<dbReference type="AlphaFoldDB" id="A0AAW1P162"/>
<dbReference type="GO" id="GO:0003735">
    <property type="term" value="F:structural constituent of ribosome"/>
    <property type="evidence" value="ECO:0007669"/>
    <property type="project" value="InterPro"/>
</dbReference>
<evidence type="ECO:0000313" key="7">
    <source>
        <dbReference type="Proteomes" id="UP001465755"/>
    </source>
</evidence>
<dbReference type="GO" id="GO:0015934">
    <property type="term" value="C:large ribosomal subunit"/>
    <property type="evidence" value="ECO:0007669"/>
    <property type="project" value="InterPro"/>
</dbReference>
<evidence type="ECO:0000313" key="6">
    <source>
        <dbReference type="EMBL" id="KAK9802702.1"/>
    </source>
</evidence>
<dbReference type="GO" id="GO:0006412">
    <property type="term" value="P:translation"/>
    <property type="evidence" value="ECO:0007669"/>
    <property type="project" value="InterPro"/>
</dbReference>
<dbReference type="NCBIfam" id="TIGR01308">
    <property type="entry name" value="rpmD_bact"/>
    <property type="match status" value="1"/>
</dbReference>
<name>A0AAW1P162_9CHLO</name>
<comment type="caution">
    <text evidence="6">The sequence shown here is derived from an EMBL/GenBank/DDBJ whole genome shotgun (WGS) entry which is preliminary data.</text>
</comment>
<comment type="similarity">
    <text evidence="1">Belongs to the universal ribosomal protein uL30 family.</text>
</comment>
<keyword evidence="3" id="KW-0687">Ribonucleoprotein</keyword>
<sequence>MKAEPIHRLFITLRRSFAGSRETQVATLRSLGLSYRMQTVEQRNTACVRGAVHKVKHLVSVETEQERSARLAARRQARALREVIRVAH</sequence>
<feature type="domain" description="Large ribosomal subunit protein uL30-like ferredoxin-like fold" evidence="5">
    <location>
        <begin position="9"/>
        <end position="59"/>
    </location>
</feature>
<protein>
    <recommendedName>
        <fullName evidence="4">Large ribosomal subunit protein uL30m</fullName>
    </recommendedName>
</protein>
<evidence type="ECO:0000256" key="2">
    <source>
        <dbReference type="ARBA" id="ARBA00022980"/>
    </source>
</evidence>
<dbReference type="HAMAP" id="MF_01371_B">
    <property type="entry name" value="Ribosomal_uL30_B"/>
    <property type="match status" value="1"/>
</dbReference>
<dbReference type="CDD" id="cd01658">
    <property type="entry name" value="Ribosomal_L30"/>
    <property type="match status" value="1"/>
</dbReference>
<dbReference type="InterPro" id="IPR016082">
    <property type="entry name" value="Ribosomal_uL30_ferredoxin-like"/>
</dbReference>
<evidence type="ECO:0000259" key="5">
    <source>
        <dbReference type="Pfam" id="PF00327"/>
    </source>
</evidence>
<dbReference type="PANTHER" id="PTHR15892:SF2">
    <property type="entry name" value="LARGE RIBOSOMAL SUBUNIT PROTEIN UL30M"/>
    <property type="match status" value="1"/>
</dbReference>
<evidence type="ECO:0000256" key="3">
    <source>
        <dbReference type="ARBA" id="ARBA00023274"/>
    </source>
</evidence>
<dbReference type="InterPro" id="IPR036919">
    <property type="entry name" value="Ribo_uL30_ferredoxin-like_sf"/>
</dbReference>
<dbReference type="Proteomes" id="UP001465755">
    <property type="component" value="Unassembled WGS sequence"/>
</dbReference>
<dbReference type="GO" id="GO:0005739">
    <property type="term" value="C:mitochondrion"/>
    <property type="evidence" value="ECO:0007669"/>
    <property type="project" value="TreeGrafter"/>
</dbReference>
<evidence type="ECO:0000256" key="4">
    <source>
        <dbReference type="ARBA" id="ARBA00035281"/>
    </source>
</evidence>